<evidence type="ECO:0000313" key="2">
    <source>
        <dbReference type="Proteomes" id="UP001500668"/>
    </source>
</evidence>
<name>A0ABN1F0K7_9ACTN</name>
<accession>A0ABN1F0K7</accession>
<comment type="caution">
    <text evidence="1">The sequence shown here is derived from an EMBL/GenBank/DDBJ whole genome shotgun (WGS) entry which is preliminary data.</text>
</comment>
<evidence type="ECO:0008006" key="3">
    <source>
        <dbReference type="Google" id="ProtNLM"/>
    </source>
</evidence>
<protein>
    <recommendedName>
        <fullName evidence="3">DNA polymerase III beta sliding clamp central domain-containing protein</fullName>
    </recommendedName>
</protein>
<sequence>MNHFVIEGEDFARAAYNALAFTPARSVVPAALLRLKDSEGYFLATDTYAIGRASIGPLEGFSSSVELELARTDLTELDKIGRSCKGQLRVTVKDDGGLIVSGMQMNVQAAISPRSLEYDKGVWKLCTSLLEKLDREDVNVPELLALDPGLLSRFGKIKTPKGTSPMLDLRITAHDEPILIKCGPQFTGALMPVDRDVAEKSTARGVDFLW</sequence>
<evidence type="ECO:0000313" key="1">
    <source>
        <dbReference type="EMBL" id="GAA0579241.1"/>
    </source>
</evidence>
<dbReference type="RefSeq" id="WP_344069316.1">
    <property type="nucleotide sequence ID" value="NZ_BAAACA010000004.1"/>
</dbReference>
<dbReference type="Proteomes" id="UP001500668">
    <property type="component" value="Unassembled WGS sequence"/>
</dbReference>
<proteinExistence type="predicted"/>
<dbReference type="EMBL" id="BAAACA010000004">
    <property type="protein sequence ID" value="GAA0579241.1"/>
    <property type="molecule type" value="Genomic_DNA"/>
</dbReference>
<keyword evidence="2" id="KW-1185">Reference proteome</keyword>
<gene>
    <name evidence="1" type="ORF">GCM10010394_04740</name>
</gene>
<organism evidence="1 2">
    <name type="scientific">Streptomyces crystallinus</name>
    <dbReference type="NCBI Taxonomy" id="68191"/>
    <lineage>
        <taxon>Bacteria</taxon>
        <taxon>Bacillati</taxon>
        <taxon>Actinomycetota</taxon>
        <taxon>Actinomycetes</taxon>
        <taxon>Kitasatosporales</taxon>
        <taxon>Streptomycetaceae</taxon>
        <taxon>Streptomyces</taxon>
    </lineage>
</organism>
<reference evidence="1 2" key="1">
    <citation type="journal article" date="2019" name="Int. J. Syst. Evol. Microbiol.">
        <title>The Global Catalogue of Microorganisms (GCM) 10K type strain sequencing project: providing services to taxonomists for standard genome sequencing and annotation.</title>
        <authorList>
            <consortium name="The Broad Institute Genomics Platform"/>
            <consortium name="The Broad Institute Genome Sequencing Center for Infectious Disease"/>
            <person name="Wu L."/>
            <person name="Ma J."/>
        </authorList>
    </citation>
    <scope>NUCLEOTIDE SEQUENCE [LARGE SCALE GENOMIC DNA]</scope>
    <source>
        <strain evidence="1 2">JCM 5067</strain>
    </source>
</reference>